<dbReference type="EMBL" id="CAXIXY010000005">
    <property type="protein sequence ID" value="CAL2089082.1"/>
    <property type="molecule type" value="Genomic_DNA"/>
</dbReference>
<keyword evidence="3" id="KW-0378">Hydrolase</keyword>
<keyword evidence="1" id="KW-0812">Transmembrane</keyword>
<reference evidence="3 4" key="1">
    <citation type="submission" date="2024-05" db="EMBL/GenBank/DDBJ databases">
        <authorList>
            <person name="Duchaud E."/>
        </authorList>
    </citation>
    <scope>NUCLEOTIDE SEQUENCE [LARGE SCALE GENOMIC DNA]</scope>
    <source>
        <strain evidence="3">Ena-SAMPLE-TAB-13-05-2024-13:56:06:370-140302</strain>
    </source>
</reference>
<name>A0ABM9P3L7_9FLAO</name>
<dbReference type="EC" id="3.4.16.4" evidence="3"/>
<protein>
    <submittedName>
        <fullName evidence="3">D-alanyl-D-alanine carboxypeptidase</fullName>
        <ecNumber evidence="3">3.4.16.4</ecNumber>
    </submittedName>
</protein>
<dbReference type="InterPro" id="IPR001466">
    <property type="entry name" value="Beta-lactam-related"/>
</dbReference>
<dbReference type="SUPFAM" id="SSF56601">
    <property type="entry name" value="beta-lactamase/transpeptidase-like"/>
    <property type="match status" value="1"/>
</dbReference>
<evidence type="ECO:0000256" key="1">
    <source>
        <dbReference type="SAM" id="Phobius"/>
    </source>
</evidence>
<feature type="transmembrane region" description="Helical" evidence="1">
    <location>
        <begin position="7"/>
        <end position="27"/>
    </location>
</feature>
<dbReference type="PANTHER" id="PTHR46825:SF9">
    <property type="entry name" value="BETA-LACTAMASE-RELATED DOMAIN-CONTAINING PROTEIN"/>
    <property type="match status" value="1"/>
</dbReference>
<dbReference type="Gene3D" id="3.40.710.10">
    <property type="entry name" value="DD-peptidase/beta-lactamase superfamily"/>
    <property type="match status" value="1"/>
</dbReference>
<keyword evidence="4" id="KW-1185">Reference proteome</keyword>
<dbReference type="GO" id="GO:0009002">
    <property type="term" value="F:serine-type D-Ala-D-Ala carboxypeptidase activity"/>
    <property type="evidence" value="ECO:0007669"/>
    <property type="project" value="UniProtKB-EC"/>
</dbReference>
<keyword evidence="1" id="KW-1133">Transmembrane helix</keyword>
<gene>
    <name evidence="3" type="ORF">T190607A01A_30248</name>
</gene>
<dbReference type="Pfam" id="PF00144">
    <property type="entry name" value="Beta-lactamase"/>
    <property type="match status" value="1"/>
</dbReference>
<evidence type="ECO:0000313" key="4">
    <source>
        <dbReference type="Proteomes" id="UP001497416"/>
    </source>
</evidence>
<sequence>MKLIWKIIIAVVIFGILAFGVASIWAFNEMSKIDELVISENDSLTEKVEKTDKWLAKLQKDNKFNGAVLLIKNDSVLLKNTYGFTDYTRKEKLTPQSSFRLASVSKQFTGVGIMLLKEQGKLNFDDAITNYLPALPYEKVTIRNLLTHTSGIPDAYMDFPKKYKKEIGSALTIPMMVELLAKENLPLENNPNEVHSYNNTGYVLLAAIIESVSGKSFEEFMQTELFDKLGMKNTRVWNLLSKEKTFPNKTWSFENILGDVVELKPGVLDGIAGDGGVFSSIDDFIIWNQFWYDNQLLSKTTMEEAFKETVLNDGTVINYGFGWSIFGKDAHAHNGSWLGARTSFARNTKLKNAIVVLDNSASMNVNSIVKQLVKVLK</sequence>
<keyword evidence="3" id="KW-0645">Protease</keyword>
<evidence type="ECO:0000313" key="3">
    <source>
        <dbReference type="EMBL" id="CAL2089082.1"/>
    </source>
</evidence>
<dbReference type="InterPro" id="IPR050491">
    <property type="entry name" value="AmpC-like"/>
</dbReference>
<keyword evidence="3" id="KW-0121">Carboxypeptidase</keyword>
<dbReference type="InterPro" id="IPR012338">
    <property type="entry name" value="Beta-lactam/transpept-like"/>
</dbReference>
<evidence type="ECO:0000259" key="2">
    <source>
        <dbReference type="Pfam" id="PF00144"/>
    </source>
</evidence>
<accession>A0ABM9P3L7</accession>
<dbReference type="Proteomes" id="UP001497416">
    <property type="component" value="Unassembled WGS sequence"/>
</dbReference>
<feature type="domain" description="Beta-lactamase-related" evidence="2">
    <location>
        <begin position="52"/>
        <end position="363"/>
    </location>
</feature>
<dbReference type="RefSeq" id="WP_348712627.1">
    <property type="nucleotide sequence ID" value="NZ_CAXIXY010000005.1"/>
</dbReference>
<proteinExistence type="predicted"/>
<dbReference type="PANTHER" id="PTHR46825">
    <property type="entry name" value="D-ALANYL-D-ALANINE-CARBOXYPEPTIDASE/ENDOPEPTIDASE AMPH"/>
    <property type="match status" value="1"/>
</dbReference>
<keyword evidence="1" id="KW-0472">Membrane</keyword>
<comment type="caution">
    <text evidence="3">The sequence shown here is derived from an EMBL/GenBank/DDBJ whole genome shotgun (WGS) entry which is preliminary data.</text>
</comment>
<organism evidence="3 4">
    <name type="scientific">Tenacibaculum platacis</name>
    <dbReference type="NCBI Taxonomy" id="3137852"/>
    <lineage>
        <taxon>Bacteria</taxon>
        <taxon>Pseudomonadati</taxon>
        <taxon>Bacteroidota</taxon>
        <taxon>Flavobacteriia</taxon>
        <taxon>Flavobacteriales</taxon>
        <taxon>Flavobacteriaceae</taxon>
        <taxon>Tenacibaculum</taxon>
    </lineage>
</organism>